<gene>
    <name evidence="2" type="ORF">OHAE_4134</name>
</gene>
<name>A0A2P9HB87_9HYPH</name>
<dbReference type="InterPro" id="IPR013022">
    <property type="entry name" value="Xyl_isomerase-like_TIM-brl"/>
</dbReference>
<dbReference type="InterPro" id="IPR036237">
    <property type="entry name" value="Xyl_isomerase-like_sf"/>
</dbReference>
<dbReference type="EMBL" id="OOFM01000001">
    <property type="protein sequence ID" value="SPL61342.1"/>
    <property type="molecule type" value="Genomic_DNA"/>
</dbReference>
<dbReference type="PANTHER" id="PTHR12110:SF48">
    <property type="entry name" value="BLL3656 PROTEIN"/>
    <property type="match status" value="1"/>
</dbReference>
<sequence>MRGVNDMNRHFVLAFLTVPDLAPAEAIRIAAETGYDSVGLRLLPAAASGEGPYPILTDPAVLREARSALSDTGIRIGDVEIVRLKAQTKVEEFLPFLECAAVLGAANILVAGDDPDPARLTQTFARFAELAGRYGLTADLEFMPWTGVRDAQAALAIVEKAGQANGGVLADALHWDRTGGKVDDLTSIPTERIHYFQICDAPKEFIDTDSELIRVARGGRLFPGQGGIDLRAFLAALPANVPISVEIASEELNARLAPRERAAQALAATLSLMNSLQN</sequence>
<protein>
    <submittedName>
        <fullName evidence="2">Xylose isomerase domain protein TIM barrel</fullName>
    </submittedName>
</protein>
<reference evidence="3" key="1">
    <citation type="submission" date="2017-12" db="EMBL/GenBank/DDBJ databases">
        <authorList>
            <person name="Diaz M."/>
        </authorList>
    </citation>
    <scope>NUCLEOTIDE SEQUENCE [LARGE SCALE GENOMIC DNA]</scope>
    <source>
        <strain evidence="3">FI11154</strain>
    </source>
</reference>
<evidence type="ECO:0000313" key="2">
    <source>
        <dbReference type="EMBL" id="SPL61342.1"/>
    </source>
</evidence>
<organism evidence="2 3">
    <name type="scientific">Ochrobactrum soli</name>
    <dbReference type="NCBI Taxonomy" id="2448455"/>
    <lineage>
        <taxon>Bacteria</taxon>
        <taxon>Pseudomonadati</taxon>
        <taxon>Pseudomonadota</taxon>
        <taxon>Alphaproteobacteria</taxon>
        <taxon>Hyphomicrobiales</taxon>
        <taxon>Brucellaceae</taxon>
        <taxon>Brucella/Ochrobactrum group</taxon>
        <taxon>Ochrobactrum</taxon>
    </lineage>
</organism>
<feature type="domain" description="Xylose isomerase-like TIM barrel" evidence="1">
    <location>
        <begin position="28"/>
        <end position="265"/>
    </location>
</feature>
<dbReference type="AlphaFoldDB" id="A0A2P9HB87"/>
<dbReference type="InterPro" id="IPR050312">
    <property type="entry name" value="IolE/XylAMocC-like"/>
</dbReference>
<keyword evidence="2" id="KW-0413">Isomerase</keyword>
<accession>A0A2P9HB87</accession>
<dbReference type="Proteomes" id="UP000246073">
    <property type="component" value="Unassembled WGS sequence"/>
</dbReference>
<proteinExistence type="predicted"/>
<dbReference type="Gene3D" id="3.20.20.150">
    <property type="entry name" value="Divalent-metal-dependent TIM barrel enzymes"/>
    <property type="match status" value="1"/>
</dbReference>
<dbReference type="Pfam" id="PF01261">
    <property type="entry name" value="AP_endonuc_2"/>
    <property type="match status" value="1"/>
</dbReference>
<dbReference type="GO" id="GO:0016853">
    <property type="term" value="F:isomerase activity"/>
    <property type="evidence" value="ECO:0007669"/>
    <property type="project" value="UniProtKB-KW"/>
</dbReference>
<dbReference type="PANTHER" id="PTHR12110">
    <property type="entry name" value="HYDROXYPYRUVATE ISOMERASE"/>
    <property type="match status" value="1"/>
</dbReference>
<dbReference type="SUPFAM" id="SSF51658">
    <property type="entry name" value="Xylose isomerase-like"/>
    <property type="match status" value="1"/>
</dbReference>
<evidence type="ECO:0000259" key="1">
    <source>
        <dbReference type="Pfam" id="PF01261"/>
    </source>
</evidence>
<evidence type="ECO:0000313" key="3">
    <source>
        <dbReference type="Proteomes" id="UP000246073"/>
    </source>
</evidence>